<keyword evidence="4 6" id="KW-1133">Transmembrane helix</keyword>
<dbReference type="InterPro" id="IPR033399">
    <property type="entry name" value="TP_0789-like"/>
</dbReference>
<feature type="transmembrane region" description="Helical" evidence="6">
    <location>
        <begin position="720"/>
        <end position="739"/>
    </location>
</feature>
<dbReference type="KEGG" id="gsn:YC6258_04760"/>
<dbReference type="SUPFAM" id="SSF82866">
    <property type="entry name" value="Multidrug efflux transporter AcrB transmembrane domain"/>
    <property type="match status" value="2"/>
</dbReference>
<comment type="subcellular location">
    <subcellularLocation>
        <location evidence="1">Cell membrane</location>
        <topology evidence="1">Multi-pass membrane protein</topology>
    </subcellularLocation>
</comment>
<feature type="transmembrane region" description="Helical" evidence="6">
    <location>
        <begin position="414"/>
        <end position="433"/>
    </location>
</feature>
<evidence type="ECO:0000256" key="2">
    <source>
        <dbReference type="ARBA" id="ARBA00022475"/>
    </source>
</evidence>
<dbReference type="EMBL" id="CP007142">
    <property type="protein sequence ID" value="AJQ96792.1"/>
    <property type="molecule type" value="Genomic_DNA"/>
</dbReference>
<feature type="domain" description="SSD" evidence="7">
    <location>
        <begin position="639"/>
        <end position="770"/>
    </location>
</feature>
<dbReference type="InterPro" id="IPR000731">
    <property type="entry name" value="SSD"/>
</dbReference>
<feature type="domain" description="SSD" evidence="7">
    <location>
        <begin position="271"/>
        <end position="377"/>
    </location>
</feature>
<dbReference type="PANTHER" id="PTHR33406">
    <property type="entry name" value="MEMBRANE PROTEIN MJ1562-RELATED"/>
    <property type="match status" value="1"/>
</dbReference>
<protein>
    <submittedName>
        <fullName evidence="8">Putative exporter of the RND superfamily</fullName>
    </submittedName>
</protein>
<name>A0A0C5VQF0_9GAMM</name>
<feature type="transmembrane region" description="Helical" evidence="6">
    <location>
        <begin position="609"/>
        <end position="632"/>
    </location>
</feature>
<dbReference type="GO" id="GO:0022857">
    <property type="term" value="F:transmembrane transporter activity"/>
    <property type="evidence" value="ECO:0007669"/>
    <property type="project" value="InterPro"/>
</dbReference>
<evidence type="ECO:0000256" key="6">
    <source>
        <dbReference type="SAM" id="Phobius"/>
    </source>
</evidence>
<dbReference type="CDD" id="cd16329">
    <property type="entry name" value="LolA_like"/>
    <property type="match status" value="1"/>
</dbReference>
<dbReference type="Gene3D" id="1.20.1640.10">
    <property type="entry name" value="Multidrug efflux transporter AcrB transmembrane domain"/>
    <property type="match status" value="2"/>
</dbReference>
<dbReference type="InterPro" id="IPR004869">
    <property type="entry name" value="MMPL_dom"/>
</dbReference>
<evidence type="ECO:0000256" key="5">
    <source>
        <dbReference type="ARBA" id="ARBA00023136"/>
    </source>
</evidence>
<evidence type="ECO:0000256" key="1">
    <source>
        <dbReference type="ARBA" id="ARBA00004651"/>
    </source>
</evidence>
<feature type="transmembrane region" description="Helical" evidence="6">
    <location>
        <begin position="20"/>
        <end position="40"/>
    </location>
</feature>
<keyword evidence="2" id="KW-1003">Cell membrane</keyword>
<keyword evidence="3 6" id="KW-0812">Transmembrane</keyword>
<dbReference type="PATRIC" id="fig|1445510.3.peg.4723"/>
<dbReference type="PANTHER" id="PTHR33406:SF13">
    <property type="entry name" value="MEMBRANE PROTEIN YDFJ"/>
    <property type="match status" value="1"/>
</dbReference>
<evidence type="ECO:0000313" key="8">
    <source>
        <dbReference type="EMBL" id="AJQ96792.1"/>
    </source>
</evidence>
<dbReference type="PRINTS" id="PR00702">
    <property type="entry name" value="ACRIFLAVINRP"/>
</dbReference>
<evidence type="ECO:0000313" key="9">
    <source>
        <dbReference type="Proteomes" id="UP000032266"/>
    </source>
</evidence>
<organism evidence="8 9">
    <name type="scientific">Gynuella sunshinyii YC6258</name>
    <dbReference type="NCBI Taxonomy" id="1445510"/>
    <lineage>
        <taxon>Bacteria</taxon>
        <taxon>Pseudomonadati</taxon>
        <taxon>Pseudomonadota</taxon>
        <taxon>Gammaproteobacteria</taxon>
        <taxon>Oceanospirillales</taxon>
        <taxon>Saccharospirillaceae</taxon>
        <taxon>Gynuella</taxon>
    </lineage>
</organism>
<gene>
    <name evidence="8" type="ORF">YC6258_04760</name>
</gene>
<dbReference type="PROSITE" id="PS50156">
    <property type="entry name" value="SSD"/>
    <property type="match status" value="2"/>
</dbReference>
<feature type="transmembrane region" description="Helical" evidence="6">
    <location>
        <begin position="353"/>
        <end position="378"/>
    </location>
</feature>
<dbReference type="GO" id="GO:0005886">
    <property type="term" value="C:plasma membrane"/>
    <property type="evidence" value="ECO:0007669"/>
    <property type="project" value="UniProtKB-SubCell"/>
</dbReference>
<proteinExistence type="predicted"/>
<keyword evidence="5 6" id="KW-0472">Membrane</keyword>
<feature type="transmembrane region" description="Helical" evidence="6">
    <location>
        <begin position="639"/>
        <end position="659"/>
    </location>
</feature>
<feature type="transmembrane region" description="Helical" evidence="6">
    <location>
        <begin position="249"/>
        <end position="267"/>
    </location>
</feature>
<dbReference type="RefSeq" id="WP_044618718.1">
    <property type="nucleotide sequence ID" value="NZ_CP007142.1"/>
</dbReference>
<accession>A0A0C5VQF0</accession>
<feature type="transmembrane region" description="Helical" evidence="6">
    <location>
        <begin position="791"/>
        <end position="807"/>
    </location>
</feature>
<evidence type="ECO:0000259" key="7">
    <source>
        <dbReference type="PROSITE" id="PS50156"/>
    </source>
</evidence>
<feature type="transmembrane region" description="Helical" evidence="6">
    <location>
        <begin position="273"/>
        <end position="300"/>
    </location>
</feature>
<keyword evidence="9" id="KW-1185">Reference proteome</keyword>
<dbReference type="OrthoDB" id="9803781at2"/>
<dbReference type="AlphaFoldDB" id="A0A0C5VQF0"/>
<feature type="transmembrane region" description="Helical" evidence="6">
    <location>
        <begin position="321"/>
        <end position="341"/>
    </location>
</feature>
<evidence type="ECO:0000256" key="4">
    <source>
        <dbReference type="ARBA" id="ARBA00022989"/>
    </source>
</evidence>
<dbReference type="HOGENOM" id="CLU_008861_0_0_6"/>
<dbReference type="Pfam" id="PF17131">
    <property type="entry name" value="LolA_like"/>
    <property type="match status" value="1"/>
</dbReference>
<dbReference type="Pfam" id="PF03176">
    <property type="entry name" value="MMPL"/>
    <property type="match status" value="2"/>
</dbReference>
<dbReference type="InterPro" id="IPR050545">
    <property type="entry name" value="Mycobact_MmpL"/>
</dbReference>
<sequence length="1059" mass="116109">MNTKSTGSTWFFEVIIRFRWLVILLSIGMIAATISFIPHLTKDTSAGAFIAPDNPALLFRDQVKEQFGLADPIVIGVINQSQQGIFNPETLALVSWLTEQVKGIDNVDPEKVMSLATESNVVGTDTGMEVDEFLATLPTTQAEADSVRSAVKDFPLYNGSLVARDGLGTLIVVELVDEKKALATYEAIQDVIAKAPKGPDDQLLVAGEGAVAGYLSTYIDQDAKRLNPLAGITITIILFVAFRTLRATLLPNLIILATAAVTLGVMAASQTPFYVITNGLIVCMIGIAVADSIHVFSQYYEEREKTPDASQRELTIRTMKIMTRPVTLTTFTTAAGFLALYPTTDMPPIQSFGLFGALAVLAAWLFTMTLFPAVLSLLKPRRSRSFSQNAATDGSASHQWMTRFGHQVLGHPKTVLGIGLLIIIVGGIGLSRVKVEDQRIENFKPTEPLYQADKQINQVMDGTYNLDVVVEAADHEGLHNPHFLAKIEKLQNYLTSLPHVNGANSVVDYIKQMNKAVNENRPETYTIPDDDTLIAQLFLLYSISGDPTDFEEEINSDHTKALVRAYLDTDTFANNRKLIPMVEQYLSTEFNEPGLTGTVTGLINVDYHWINGVASSHTGSVIVSVLAVLVMACVLFRSFVIGLFAVIPVAVSILLIYATMGFAGIWLGVGTSMFAAIAIGLGVDFAIHTMERIRDLTTRNGNQNLGEVLLELYPTTGRALFFNLAAVALGFSVLCSSDVPPLVRFGLLVAMAVCAAFLASVTLLPALVMVLKPRALSGQASHSAGPKAREAIVTSIIIGVIAVAYLTQQHAFATGALPAGLDIMKSVSQREEGDQITRNLELELIDRQGQTRTQQVKAFRRYFGDEKRTVLFYTAPANLRGTGFLTYDYPDSQKDDDQWLYLPALRKIRRIPASNRGDYFLGTDFTYEEIKSENKVELSDYTFTTTGMETIDGVDCYVIEGTPVNNKIAKELGYSKAVWRIDPDILISRKSDYWDTNGNHLKTIENKEIQQISGIWTVMKVIAVNHKTGHSTVMISSDVDYDSPIAELAFEQRSLTRGL</sequence>
<evidence type="ECO:0000256" key="3">
    <source>
        <dbReference type="ARBA" id="ARBA00022692"/>
    </source>
</evidence>
<reference evidence="8 9" key="1">
    <citation type="submission" date="2014-01" db="EMBL/GenBank/DDBJ databases">
        <title>Full genme sequencing of cellulolytic bacterium Gynuella sunshinyii YC6258T gen. nov., sp. nov.</title>
        <authorList>
            <person name="Khan H."/>
            <person name="Chung E.J."/>
            <person name="Chung Y.R."/>
        </authorList>
    </citation>
    <scope>NUCLEOTIDE SEQUENCE [LARGE SCALE GENOMIC DNA]</scope>
    <source>
        <strain evidence="8 9">YC6258</strain>
    </source>
</reference>
<feature type="transmembrane region" description="Helical" evidence="6">
    <location>
        <begin position="745"/>
        <end position="771"/>
    </location>
</feature>
<dbReference type="InterPro" id="IPR001036">
    <property type="entry name" value="Acrflvin-R"/>
</dbReference>
<dbReference type="Proteomes" id="UP000032266">
    <property type="component" value="Chromosome"/>
</dbReference>
<feature type="transmembrane region" description="Helical" evidence="6">
    <location>
        <begin position="665"/>
        <end position="687"/>
    </location>
</feature>
<dbReference type="Gene3D" id="2.50.20.10">
    <property type="entry name" value="Lipoprotein localisation LolA/LolB/LppX"/>
    <property type="match status" value="1"/>
</dbReference>
<dbReference type="STRING" id="1445510.YC6258_04760"/>